<reference evidence="3 5" key="2">
    <citation type="submission" date="2018-06" db="EMBL/GenBank/DDBJ databases">
        <authorList>
            <consortium name="Pathogen Informatics"/>
            <person name="Doyle S."/>
        </authorList>
    </citation>
    <scope>NUCLEOTIDE SEQUENCE [LARGE SCALE GENOMIC DNA]</scope>
    <source>
        <strain evidence="3 5">NCTC12022</strain>
    </source>
</reference>
<dbReference type="InterPro" id="IPR028978">
    <property type="entry name" value="Chorismate_lyase_/UTRA_dom_sf"/>
</dbReference>
<evidence type="ECO:0000313" key="5">
    <source>
        <dbReference type="Proteomes" id="UP000251942"/>
    </source>
</evidence>
<dbReference type="EMBL" id="UASS01000039">
    <property type="protein sequence ID" value="SPX62679.1"/>
    <property type="molecule type" value="Genomic_DNA"/>
</dbReference>
<evidence type="ECO:0000313" key="4">
    <source>
        <dbReference type="Proteomes" id="UP000054698"/>
    </source>
</evidence>
<gene>
    <name evidence="2" type="ORF">Lfee_1424</name>
    <name evidence="3" type="ORF">NCTC12022_03444</name>
</gene>
<feature type="chain" id="PRO_5036299263" evidence="1">
    <location>
        <begin position="27"/>
        <end position="241"/>
    </location>
</feature>
<proteinExistence type="predicted"/>
<dbReference type="RefSeq" id="WP_064088308.1">
    <property type="nucleotide sequence ID" value="NZ_CAAAHT010000017.1"/>
</dbReference>
<dbReference type="Proteomes" id="UP000251942">
    <property type="component" value="Unassembled WGS sequence"/>
</dbReference>
<dbReference type="PATRIC" id="fig|453.4.peg.1556"/>
<organism evidence="2 4">
    <name type="scientific">Legionella feeleii</name>
    <dbReference type="NCBI Taxonomy" id="453"/>
    <lineage>
        <taxon>Bacteria</taxon>
        <taxon>Pseudomonadati</taxon>
        <taxon>Pseudomonadota</taxon>
        <taxon>Gammaproteobacteria</taxon>
        <taxon>Legionellales</taxon>
        <taxon>Legionellaceae</taxon>
        <taxon>Legionella</taxon>
    </lineage>
</organism>
<accession>A0A0W0TV64</accession>
<evidence type="ECO:0000313" key="3">
    <source>
        <dbReference type="EMBL" id="SPX62679.1"/>
    </source>
</evidence>
<protein>
    <submittedName>
        <fullName evidence="2">Uncharacterized protein</fullName>
    </submittedName>
</protein>
<feature type="signal peptide" evidence="1">
    <location>
        <begin position="1"/>
        <end position="26"/>
    </location>
</feature>
<name>A0A0W0TV64_9GAMM</name>
<evidence type="ECO:0000313" key="2">
    <source>
        <dbReference type="EMBL" id="KTC99258.1"/>
    </source>
</evidence>
<keyword evidence="1" id="KW-0732">Signal</keyword>
<evidence type="ECO:0000256" key="1">
    <source>
        <dbReference type="SAM" id="SignalP"/>
    </source>
</evidence>
<dbReference type="STRING" id="453.Lfee_1424"/>
<dbReference type="EMBL" id="LNYB01000051">
    <property type="protein sequence ID" value="KTC99258.1"/>
    <property type="molecule type" value="Genomic_DNA"/>
</dbReference>
<keyword evidence="4" id="KW-1185">Reference proteome</keyword>
<reference evidence="2 4" key="1">
    <citation type="submission" date="2015-11" db="EMBL/GenBank/DDBJ databases">
        <title>Genomic analysis of 38 Legionella species identifies large and diverse effector repertoires.</title>
        <authorList>
            <person name="Burstein D."/>
            <person name="Amaro F."/>
            <person name="Zusman T."/>
            <person name="Lifshitz Z."/>
            <person name="Cohen O."/>
            <person name="Gilbert J.A."/>
            <person name="Pupko T."/>
            <person name="Shuman H.A."/>
            <person name="Segal G."/>
        </authorList>
    </citation>
    <scope>NUCLEOTIDE SEQUENCE [LARGE SCALE GENOMIC DNA]</scope>
    <source>
        <strain evidence="2 4">WO-44C</strain>
    </source>
</reference>
<dbReference type="AlphaFoldDB" id="A0A0W0TV64"/>
<sequence>MTKKKGLTLKLVMSFLCCGFLANSYALDKQVSTNKISFHQINGFYNFFGKKISVLEQNINKDKLPEPYNFLLIQPLMTMGIEKYYHRTPKIEIISAKKDEQANTYSRAIIMLIDGNKKRDDVNIAQLKNEAVAVEFALITMNFSELPDKVITGVLDTKIPFGKLLVINKLKTYDTGQQYFAVQCDSVIAHYLHCPKHSRLYGRTNTIIRKDSQKWIAQVVEILSGPKCQDKSCQNLMIGNR</sequence>
<dbReference type="Gene3D" id="3.40.1410.10">
    <property type="entry name" value="Chorismate lyase-like"/>
    <property type="match status" value="1"/>
</dbReference>
<dbReference type="Proteomes" id="UP000054698">
    <property type="component" value="Unassembled WGS sequence"/>
</dbReference>